<accession>A0A0M0JND0</accession>
<evidence type="ECO:0000313" key="2">
    <source>
        <dbReference type="EMBL" id="KOO27773.1"/>
    </source>
</evidence>
<evidence type="ECO:0000313" key="3">
    <source>
        <dbReference type="Proteomes" id="UP000037460"/>
    </source>
</evidence>
<dbReference type="AlphaFoldDB" id="A0A0M0JND0"/>
<organism evidence="2 3">
    <name type="scientific">Chrysochromulina tobinii</name>
    <dbReference type="NCBI Taxonomy" id="1460289"/>
    <lineage>
        <taxon>Eukaryota</taxon>
        <taxon>Haptista</taxon>
        <taxon>Haptophyta</taxon>
        <taxon>Prymnesiophyceae</taxon>
        <taxon>Prymnesiales</taxon>
        <taxon>Chrysochromulinaceae</taxon>
        <taxon>Chrysochromulina</taxon>
    </lineage>
</organism>
<feature type="non-terminal residue" evidence="2">
    <location>
        <position position="807"/>
    </location>
</feature>
<name>A0A0M0JND0_9EUKA</name>
<dbReference type="InterPro" id="IPR052055">
    <property type="entry name" value="Hepadnavirus_pol/RT"/>
</dbReference>
<dbReference type="PANTHER" id="PTHR33050:SF7">
    <property type="entry name" value="RIBONUCLEASE H"/>
    <property type="match status" value="1"/>
</dbReference>
<evidence type="ECO:0000256" key="1">
    <source>
        <dbReference type="SAM" id="Phobius"/>
    </source>
</evidence>
<reference evidence="3" key="1">
    <citation type="journal article" date="2015" name="PLoS Genet.">
        <title>Genome Sequence and Transcriptome Analyses of Chrysochromulina tobin: Metabolic Tools for Enhanced Algal Fitness in the Prominent Order Prymnesiales (Haptophyceae).</title>
        <authorList>
            <person name="Hovde B.T."/>
            <person name="Deodato C.R."/>
            <person name="Hunsperger H.M."/>
            <person name="Ryken S.A."/>
            <person name="Yost W."/>
            <person name="Jha R.K."/>
            <person name="Patterson J."/>
            <person name="Monnat R.J. Jr."/>
            <person name="Barlow S.B."/>
            <person name="Starkenburg S.R."/>
            <person name="Cattolico R.A."/>
        </authorList>
    </citation>
    <scope>NUCLEOTIDE SEQUENCE</scope>
    <source>
        <strain evidence="3">CCMP291</strain>
    </source>
</reference>
<sequence>MTACSESQGTSLYDASTNYCNMHVLYCTGAQGCPSVAEPNFVYTESNFDCTHGGRVENSANLCIPHSAVAFGPDAVPFYGSASSYLNGLPRGWHEEADVSGTFSEMFAWARLVHDQGACALPGVSIKMGPFVAHMWEAVRLGFVQGRHAEFVQQGLRWGFEVGLHPDRVHGHRFFKNYESSVSDAARPRVTAATEARVAIGKTLHLGAVVDTTLAAVRRVFDAAYIFPMGAVAKPLEPDKLRPTDDHTRTGLNAACDMTGPPSLSYSLDTYAEMARRLLPGFAMHVTDVEAAFPMLPFAPWIWPFMFHRFFASDDPTTLHLYCHVNGDFGTRGMPGVFKIFFVDVVTNMARAAGQLSIPASIYVDDIGGTGAKAKTVTIEMVKFQAWCENLGCAAFKRLKDKVASQLQLFIGFWWDSFEGTRALEERKLAQYLDVLLLFSTRKSLTLHERQRVAGYMERAVKTMPPGASCLLASVFVLMVGLSLAWQKRRTTRREREDYRFFYDVLDSNLGKGYYTTDRFQEGPTVYSDASRSSRYSGGGWCSSWGPFDYWRYGTAASKKPIDFLEGDTMICSVESQGPTWAGKIVHYNMDNQAFQKSAVKGRSRAERLNLLLKRLFVLQILHNCLLLFAWVSSEDNEMADLLSREGGIERFPEAVARRAFVVAPASLQAMPNAGRIRNLDMSAPFNAADMAMIAARAQAPVDRRWLSRILPAIVCIQAAARDDKQLVFSIAECVEVKREHSARSIQVASVQYPRASLYDGLPLDLLEATDELMSNRLAPSSMATVNIAFERYWTPLADEHGWPVIL</sequence>
<dbReference type="PANTHER" id="PTHR33050">
    <property type="entry name" value="REVERSE TRANSCRIPTASE DOMAIN-CONTAINING PROTEIN"/>
    <property type="match status" value="1"/>
</dbReference>
<protein>
    <recommendedName>
        <fullName evidence="4">Reverse transcriptase domain-containing protein</fullName>
    </recommendedName>
</protein>
<gene>
    <name evidence="2" type="ORF">Ctob_008477</name>
</gene>
<keyword evidence="1" id="KW-1133">Transmembrane helix</keyword>
<evidence type="ECO:0008006" key="4">
    <source>
        <dbReference type="Google" id="ProtNLM"/>
    </source>
</evidence>
<keyword evidence="1" id="KW-0812">Transmembrane</keyword>
<feature type="transmembrane region" description="Helical" evidence="1">
    <location>
        <begin position="466"/>
        <end position="486"/>
    </location>
</feature>
<feature type="transmembrane region" description="Helical" evidence="1">
    <location>
        <begin position="611"/>
        <end position="632"/>
    </location>
</feature>
<dbReference type="Proteomes" id="UP000037460">
    <property type="component" value="Unassembled WGS sequence"/>
</dbReference>
<keyword evidence="3" id="KW-1185">Reference proteome</keyword>
<keyword evidence="1" id="KW-0472">Membrane</keyword>
<proteinExistence type="predicted"/>
<comment type="caution">
    <text evidence="2">The sequence shown here is derived from an EMBL/GenBank/DDBJ whole genome shotgun (WGS) entry which is preliminary data.</text>
</comment>
<dbReference type="EMBL" id="JWZX01002669">
    <property type="protein sequence ID" value="KOO27773.1"/>
    <property type="molecule type" value="Genomic_DNA"/>
</dbReference>